<dbReference type="InterPro" id="IPR050769">
    <property type="entry name" value="NAT_camello-type"/>
</dbReference>
<name>A0ABV9DL14_9BACI</name>
<feature type="domain" description="N-acetyltransferase" evidence="2">
    <location>
        <begin position="7"/>
        <end position="152"/>
    </location>
</feature>
<accession>A0ABV9DL14</accession>
<keyword evidence="3" id="KW-0012">Acyltransferase</keyword>
<evidence type="ECO:0000259" key="2">
    <source>
        <dbReference type="PROSITE" id="PS51186"/>
    </source>
</evidence>
<evidence type="ECO:0000313" key="4">
    <source>
        <dbReference type="Proteomes" id="UP001595989"/>
    </source>
</evidence>
<dbReference type="PANTHER" id="PTHR13947">
    <property type="entry name" value="GNAT FAMILY N-ACETYLTRANSFERASE"/>
    <property type="match status" value="1"/>
</dbReference>
<keyword evidence="4" id="KW-1185">Reference proteome</keyword>
<dbReference type="Pfam" id="PF00583">
    <property type="entry name" value="Acetyltransf_1"/>
    <property type="match status" value="1"/>
</dbReference>
<organism evidence="3 4">
    <name type="scientific">Virgibacillus kekensis</name>
    <dbReference type="NCBI Taxonomy" id="202261"/>
    <lineage>
        <taxon>Bacteria</taxon>
        <taxon>Bacillati</taxon>
        <taxon>Bacillota</taxon>
        <taxon>Bacilli</taxon>
        <taxon>Bacillales</taxon>
        <taxon>Bacillaceae</taxon>
        <taxon>Virgibacillus</taxon>
    </lineage>
</organism>
<dbReference type="EMBL" id="JBHSFU010000007">
    <property type="protein sequence ID" value="MFC4559014.1"/>
    <property type="molecule type" value="Genomic_DNA"/>
</dbReference>
<dbReference type="CDD" id="cd04301">
    <property type="entry name" value="NAT_SF"/>
    <property type="match status" value="1"/>
</dbReference>
<dbReference type="PROSITE" id="PS51186">
    <property type="entry name" value="GNAT"/>
    <property type="match status" value="1"/>
</dbReference>
<dbReference type="PANTHER" id="PTHR13947:SF37">
    <property type="entry name" value="LD18367P"/>
    <property type="match status" value="1"/>
</dbReference>
<dbReference type="EC" id="2.3.-.-" evidence="3"/>
<comment type="caution">
    <text evidence="3">The sequence shown here is derived from an EMBL/GenBank/DDBJ whole genome shotgun (WGS) entry which is preliminary data.</text>
</comment>
<keyword evidence="1 3" id="KW-0808">Transferase</keyword>
<protein>
    <submittedName>
        <fullName evidence="3">GNAT family N-acetyltransferase</fullName>
        <ecNumber evidence="3">2.3.-.-</ecNumber>
    </submittedName>
</protein>
<gene>
    <name evidence="3" type="ORF">ACFO3D_12505</name>
</gene>
<proteinExistence type="predicted"/>
<dbReference type="InterPro" id="IPR000182">
    <property type="entry name" value="GNAT_dom"/>
</dbReference>
<dbReference type="SUPFAM" id="SSF55729">
    <property type="entry name" value="Acyl-CoA N-acyltransferases (Nat)"/>
    <property type="match status" value="1"/>
</dbReference>
<sequence length="152" mass="17694">MKIVPEIKFTKVTEQQQDEAKALILEGFKERFGFIDPTLNPDLSNIYKHFNLEGNAFFVGFQMGQIICTGAIANETNNTARIERMSVKKDFRRQGIARAMLYHLEDYAKDIGYSKAILETNIKWPSAINLYQNNGYDEYTRDEQRVHMVKYL</sequence>
<evidence type="ECO:0000313" key="3">
    <source>
        <dbReference type="EMBL" id="MFC4559014.1"/>
    </source>
</evidence>
<dbReference type="Proteomes" id="UP001595989">
    <property type="component" value="Unassembled WGS sequence"/>
</dbReference>
<dbReference type="Gene3D" id="3.40.630.30">
    <property type="match status" value="1"/>
</dbReference>
<dbReference type="GO" id="GO:0016746">
    <property type="term" value="F:acyltransferase activity"/>
    <property type="evidence" value="ECO:0007669"/>
    <property type="project" value="UniProtKB-KW"/>
</dbReference>
<dbReference type="InterPro" id="IPR016181">
    <property type="entry name" value="Acyl_CoA_acyltransferase"/>
</dbReference>
<evidence type="ECO:0000256" key="1">
    <source>
        <dbReference type="ARBA" id="ARBA00022679"/>
    </source>
</evidence>
<reference evidence="4" key="1">
    <citation type="journal article" date="2019" name="Int. J. Syst. Evol. Microbiol.">
        <title>The Global Catalogue of Microorganisms (GCM) 10K type strain sequencing project: providing services to taxonomists for standard genome sequencing and annotation.</title>
        <authorList>
            <consortium name="The Broad Institute Genomics Platform"/>
            <consortium name="The Broad Institute Genome Sequencing Center for Infectious Disease"/>
            <person name="Wu L."/>
            <person name="Ma J."/>
        </authorList>
    </citation>
    <scope>NUCLEOTIDE SEQUENCE [LARGE SCALE GENOMIC DNA]</scope>
    <source>
        <strain evidence="4">CGMCC 4.7426</strain>
    </source>
</reference>
<dbReference type="RefSeq" id="WP_390296440.1">
    <property type="nucleotide sequence ID" value="NZ_JBHSFU010000007.1"/>
</dbReference>